<dbReference type="SUPFAM" id="SSF52151">
    <property type="entry name" value="FabD/lysophospholipase-like"/>
    <property type="match status" value="1"/>
</dbReference>
<evidence type="ECO:0000313" key="4">
    <source>
        <dbReference type="EMBL" id="TMN20789.1"/>
    </source>
</evidence>
<organism evidence="4 5">
    <name type="scientific">Lentibacillus cibarius</name>
    <dbReference type="NCBI Taxonomy" id="2583219"/>
    <lineage>
        <taxon>Bacteria</taxon>
        <taxon>Bacillati</taxon>
        <taxon>Bacillota</taxon>
        <taxon>Bacilli</taxon>
        <taxon>Bacillales</taxon>
        <taxon>Bacillaceae</taxon>
        <taxon>Lentibacillus</taxon>
    </lineage>
</organism>
<name>A0A5S3QGE2_9BACI</name>
<dbReference type="GO" id="GO:0016042">
    <property type="term" value="P:lipid catabolic process"/>
    <property type="evidence" value="ECO:0007669"/>
    <property type="project" value="UniProtKB-UniRule"/>
</dbReference>
<dbReference type="InterPro" id="IPR016035">
    <property type="entry name" value="Acyl_Trfase/lysoPLipase"/>
</dbReference>
<dbReference type="PANTHER" id="PTHR46394:SF1">
    <property type="entry name" value="PNPLA DOMAIN-CONTAINING PROTEIN"/>
    <property type="match status" value="1"/>
</dbReference>
<comment type="caution">
    <text evidence="2">Lacks conserved residue(s) required for the propagation of feature annotation.</text>
</comment>
<dbReference type="InterPro" id="IPR052580">
    <property type="entry name" value="Lipid_Hydrolase"/>
</dbReference>
<feature type="domain" description="PNPLA" evidence="3">
    <location>
        <begin position="5"/>
        <end position="198"/>
    </location>
</feature>
<dbReference type="Proteomes" id="UP000306980">
    <property type="component" value="Unassembled WGS sequence"/>
</dbReference>
<comment type="caution">
    <text evidence="4">The sequence shown here is derived from an EMBL/GenBank/DDBJ whole genome shotgun (WGS) entry which is preliminary data.</text>
</comment>
<dbReference type="RefSeq" id="WP_138600436.1">
    <property type="nucleotide sequence ID" value="NZ_VCIA01000001.1"/>
</dbReference>
<dbReference type="OrthoDB" id="9770965at2"/>
<keyword evidence="2" id="KW-0442">Lipid degradation</keyword>
<feature type="active site" description="Nucleophile" evidence="2">
    <location>
        <position position="38"/>
    </location>
</feature>
<protein>
    <submittedName>
        <fullName evidence="4">Patatin-like phospholipase family protein</fullName>
    </submittedName>
</protein>
<evidence type="ECO:0000256" key="2">
    <source>
        <dbReference type="PROSITE-ProRule" id="PRU01161"/>
    </source>
</evidence>
<dbReference type="InterPro" id="IPR002641">
    <property type="entry name" value="PNPLA_dom"/>
</dbReference>
<dbReference type="PROSITE" id="PS51635">
    <property type="entry name" value="PNPLA"/>
    <property type="match status" value="1"/>
</dbReference>
<sequence>MKIDGVFSGGGVKAYALLGAIRQISAYNHTFERVAGSSAGAMMASLLSAGFSADELERLMQELDVQEFLDSPKWTDFIPFSKWLNLYFRLGLYKGKKLEHWMYKQLAKKGVYTFSDLQPGYLKVVVSDISLGKLVVIPDDLERVYGINPNGFPVAKAVRMSAGFPYFFMPEKVRGRKKQKSLMVDGGLLSNFPLWVFEDGRKRSTRPVLGVKLSGYPAQAEPHEIRNGLDMFHALFRTMLHAHDARYVSKSDEHHIIFIPVNHVSATDFTLSDKLKEQLISVGEEQADAFLRHWPN</sequence>
<evidence type="ECO:0000256" key="1">
    <source>
        <dbReference type="ARBA" id="ARBA00023098"/>
    </source>
</evidence>
<keyword evidence="1 2" id="KW-0443">Lipid metabolism</keyword>
<dbReference type="AlphaFoldDB" id="A0A5S3QGE2"/>
<feature type="short sequence motif" description="GXSXG" evidence="2">
    <location>
        <begin position="36"/>
        <end position="40"/>
    </location>
</feature>
<dbReference type="Pfam" id="PF01734">
    <property type="entry name" value="Patatin"/>
    <property type="match status" value="1"/>
</dbReference>
<dbReference type="PANTHER" id="PTHR46394">
    <property type="entry name" value="ANNEXIN"/>
    <property type="match status" value="1"/>
</dbReference>
<evidence type="ECO:0000259" key="3">
    <source>
        <dbReference type="PROSITE" id="PS51635"/>
    </source>
</evidence>
<reference evidence="4 5" key="1">
    <citation type="submission" date="2019-05" db="EMBL/GenBank/DDBJ databases">
        <title>Genomic analysis of Lentibacillus sp. NKC220-2.</title>
        <authorList>
            <person name="Oh Y.J."/>
        </authorList>
    </citation>
    <scope>NUCLEOTIDE SEQUENCE [LARGE SCALE GENOMIC DNA]</scope>
    <source>
        <strain evidence="4 5">NKC220-2</strain>
    </source>
</reference>
<dbReference type="Gene3D" id="3.40.1090.10">
    <property type="entry name" value="Cytosolic phospholipase A2 catalytic domain"/>
    <property type="match status" value="2"/>
</dbReference>
<dbReference type="EMBL" id="VCIA01000001">
    <property type="protein sequence ID" value="TMN20789.1"/>
    <property type="molecule type" value="Genomic_DNA"/>
</dbReference>
<evidence type="ECO:0000313" key="5">
    <source>
        <dbReference type="Proteomes" id="UP000306980"/>
    </source>
</evidence>
<gene>
    <name evidence="4" type="ORF">FFL34_00675</name>
</gene>
<dbReference type="GO" id="GO:0016787">
    <property type="term" value="F:hydrolase activity"/>
    <property type="evidence" value="ECO:0007669"/>
    <property type="project" value="UniProtKB-UniRule"/>
</dbReference>
<dbReference type="CDD" id="cd07207">
    <property type="entry name" value="Pat_ExoU_VipD_like"/>
    <property type="match status" value="1"/>
</dbReference>
<accession>A0A5S3QGE2</accession>
<proteinExistence type="predicted"/>
<keyword evidence="2" id="KW-0378">Hydrolase</keyword>
<feature type="active site" description="Proton acceptor" evidence="2">
    <location>
        <position position="185"/>
    </location>
</feature>
<feature type="short sequence motif" description="DGA/G" evidence="2">
    <location>
        <begin position="185"/>
        <end position="187"/>
    </location>
</feature>